<dbReference type="Gene3D" id="1.25.40.20">
    <property type="entry name" value="Ankyrin repeat-containing domain"/>
    <property type="match status" value="1"/>
</dbReference>
<reference evidence="4 5" key="1">
    <citation type="submission" date="2020-02" db="EMBL/GenBank/DDBJ databases">
        <authorList>
            <person name="Ferguson B K."/>
        </authorList>
    </citation>
    <scope>NUCLEOTIDE SEQUENCE [LARGE SCALE GENOMIC DNA]</scope>
</reference>
<dbReference type="SUPFAM" id="SSF48403">
    <property type="entry name" value="Ankyrin repeat"/>
    <property type="match status" value="1"/>
</dbReference>
<gene>
    <name evidence="4" type="ORF">TBRA_LOCUS4519</name>
</gene>
<dbReference type="SMART" id="SM00248">
    <property type="entry name" value="ANK"/>
    <property type="match status" value="6"/>
</dbReference>
<dbReference type="Proteomes" id="UP000479190">
    <property type="component" value="Unassembled WGS sequence"/>
</dbReference>
<dbReference type="Pfam" id="PF12796">
    <property type="entry name" value="Ank_2"/>
    <property type="match status" value="1"/>
</dbReference>
<dbReference type="PANTHER" id="PTHR24161:SF85">
    <property type="entry name" value="PALMITOYLTRANSFERASE HIP14"/>
    <property type="match status" value="1"/>
</dbReference>
<dbReference type="EMBL" id="CADCXV010000683">
    <property type="protein sequence ID" value="CAB0032588.1"/>
    <property type="molecule type" value="Genomic_DNA"/>
</dbReference>
<proteinExistence type="predicted"/>
<feature type="repeat" description="ANK" evidence="3">
    <location>
        <begin position="268"/>
        <end position="301"/>
    </location>
</feature>
<name>A0A6H5ICM6_9HYME</name>
<dbReference type="PANTHER" id="PTHR24161">
    <property type="entry name" value="ANK_REP_REGION DOMAIN-CONTAINING PROTEIN-RELATED"/>
    <property type="match status" value="1"/>
</dbReference>
<dbReference type="PROSITE" id="PS50297">
    <property type="entry name" value="ANK_REP_REGION"/>
    <property type="match status" value="1"/>
</dbReference>
<keyword evidence="5" id="KW-1185">Reference proteome</keyword>
<dbReference type="InterPro" id="IPR002110">
    <property type="entry name" value="Ankyrin_rpt"/>
</dbReference>
<evidence type="ECO:0000256" key="3">
    <source>
        <dbReference type="PROSITE-ProRule" id="PRU00023"/>
    </source>
</evidence>
<dbReference type="PROSITE" id="PS50088">
    <property type="entry name" value="ANK_REPEAT"/>
    <property type="match status" value="1"/>
</dbReference>
<accession>A0A6H5ICM6</accession>
<keyword evidence="2 3" id="KW-0040">ANK repeat</keyword>
<evidence type="ECO:0000313" key="5">
    <source>
        <dbReference type="Proteomes" id="UP000479190"/>
    </source>
</evidence>
<evidence type="ECO:0000313" key="4">
    <source>
        <dbReference type="EMBL" id="CAB0032588.1"/>
    </source>
</evidence>
<dbReference type="AlphaFoldDB" id="A0A6H5ICM6"/>
<evidence type="ECO:0000256" key="1">
    <source>
        <dbReference type="ARBA" id="ARBA00022737"/>
    </source>
</evidence>
<dbReference type="InterPro" id="IPR036770">
    <property type="entry name" value="Ankyrin_rpt-contain_sf"/>
</dbReference>
<keyword evidence="1" id="KW-0677">Repeat</keyword>
<evidence type="ECO:0000256" key="2">
    <source>
        <dbReference type="ARBA" id="ARBA00023043"/>
    </source>
</evidence>
<organism evidence="4 5">
    <name type="scientific">Trichogramma brassicae</name>
    <dbReference type="NCBI Taxonomy" id="86971"/>
    <lineage>
        <taxon>Eukaryota</taxon>
        <taxon>Metazoa</taxon>
        <taxon>Ecdysozoa</taxon>
        <taxon>Arthropoda</taxon>
        <taxon>Hexapoda</taxon>
        <taxon>Insecta</taxon>
        <taxon>Pterygota</taxon>
        <taxon>Neoptera</taxon>
        <taxon>Endopterygota</taxon>
        <taxon>Hymenoptera</taxon>
        <taxon>Apocrita</taxon>
        <taxon>Proctotrupomorpha</taxon>
        <taxon>Chalcidoidea</taxon>
        <taxon>Trichogrammatidae</taxon>
        <taxon>Trichogramma</taxon>
    </lineage>
</organism>
<protein>
    <submittedName>
        <fullName evidence="4">Uncharacterized protein</fullName>
    </submittedName>
</protein>
<sequence>MFWYSSESDETFSSISSESDDYDYEDVNYNGQVHLEELNSLRENINWEIEEQRRGLLNQLYALIKNWNQCPNLRDIFCHEEINWLLMEDVKTEDKFKRALLMRFAINTGYKDEPKIDKNGKPLLNRTTPIHIADRNNHADLVFMLFEIYDRFDVNYVDELGMTHFHVACKSYYCIGAVEKFLKFGQDPNCHPPPLHLTLNCGLDRIITARTLLRSGADPNFADEDGLTPLHIIMRNKRFGDKVELAKMIFKINDDKHQLVPVDVRDKFGRTPLYYAVADDVTCQPTRLLLDRGANPNSADVEGLTPLHRICQRSLDDNEVELFFKMCDEKHQLVPVDPLDNRSLTPLDYAVTSLLPNNVDFLSNRGADLSKFIFPTESDFDERCELRWNDQLRLASGALGVIEQLEKRGYELDQNDALTIMKLFAKYKLFEKSKGLEKCFHDEGTFAAETKKIFILPKRELIYDILGSDDKIKSEEEMEEDTEQVQELVKKTEESVGGPSLSLYDLILLRPEEAQKQLTYSDYYSFWYWLELLKLPEEHNYRTACEIHLCEKLSRGFFRRWTVYPFWELIHYRLPLECCDMIIKQLTNEDLYHIVLAVTGQSLKDSKKI</sequence>
<dbReference type="OrthoDB" id="496981at2759"/>